<evidence type="ECO:0000256" key="1">
    <source>
        <dbReference type="SAM" id="MobiDB-lite"/>
    </source>
</evidence>
<feature type="compositionally biased region" description="Basic and acidic residues" evidence="1">
    <location>
        <begin position="138"/>
        <end position="148"/>
    </location>
</feature>
<evidence type="ECO:0000313" key="2">
    <source>
        <dbReference type="EMBL" id="TPX53911.1"/>
    </source>
</evidence>
<protein>
    <recommendedName>
        <fullName evidence="4">RRM domain-containing protein</fullName>
    </recommendedName>
</protein>
<reference evidence="2 3" key="1">
    <citation type="journal article" date="2019" name="Sci. Rep.">
        <title>Comparative genomics of chytrid fungi reveal insights into the obligate biotrophic and pathogenic lifestyle of Synchytrium endobioticum.</title>
        <authorList>
            <person name="van de Vossenberg B.T.L.H."/>
            <person name="Warris S."/>
            <person name="Nguyen H.D.T."/>
            <person name="van Gent-Pelzer M.P.E."/>
            <person name="Joly D.L."/>
            <person name="van de Geest H.C."/>
            <person name="Bonants P.J.M."/>
            <person name="Smith D.S."/>
            <person name="Levesque C.A."/>
            <person name="van der Lee T.A.J."/>
        </authorList>
    </citation>
    <scope>NUCLEOTIDE SEQUENCE [LARGE SCALE GENOMIC DNA]</scope>
    <source>
        <strain evidence="2 3">MB42</strain>
    </source>
</reference>
<organism evidence="2 3">
    <name type="scientific">Synchytrium endobioticum</name>
    <dbReference type="NCBI Taxonomy" id="286115"/>
    <lineage>
        <taxon>Eukaryota</taxon>
        <taxon>Fungi</taxon>
        <taxon>Fungi incertae sedis</taxon>
        <taxon>Chytridiomycota</taxon>
        <taxon>Chytridiomycota incertae sedis</taxon>
        <taxon>Chytridiomycetes</taxon>
        <taxon>Synchytriales</taxon>
        <taxon>Synchytriaceae</taxon>
        <taxon>Synchytrium</taxon>
    </lineage>
</organism>
<dbReference type="Proteomes" id="UP000317494">
    <property type="component" value="Unassembled WGS sequence"/>
</dbReference>
<dbReference type="STRING" id="286115.A0A507DR38"/>
<comment type="caution">
    <text evidence="2">The sequence shown here is derived from an EMBL/GenBank/DDBJ whole genome shotgun (WGS) entry which is preliminary data.</text>
</comment>
<name>A0A507DR38_9FUNG</name>
<evidence type="ECO:0008006" key="4">
    <source>
        <dbReference type="Google" id="ProtNLM"/>
    </source>
</evidence>
<dbReference type="VEuPathDB" id="FungiDB:SeMB42_g00573"/>
<proteinExistence type="predicted"/>
<gene>
    <name evidence="2" type="ORF">SeMB42_g00573</name>
</gene>
<accession>A0A507DR38</accession>
<sequence length="278" mass="31580">MFHLSSWLIPIVCSPRNGDADIDLASYIAETDAMKGTFTKIDPHADSVNRKALIHITQISPQAPEKTIRDFFVFCGKISNLDLKQSDDRQDQECLILFEKESAARSDHASHRHFPTVNRRELAEPLMSTSQHTLQDSNHVDKCNDSRSAHQSRTIFRRGRPRTSANFYQVLQALLKFDQKYGFTRVAMRVAAPAVYVDRKLGVSDKVINTAIELAEYFMVEQRLTDLKDAAVLYTNAALTTSVGQQVEPYFELAKRVGVESFSLLQRRLAKQQNVHHT</sequence>
<feature type="region of interest" description="Disordered" evidence="1">
    <location>
        <begin position="133"/>
        <end position="153"/>
    </location>
</feature>
<dbReference type="EMBL" id="QEAN01000011">
    <property type="protein sequence ID" value="TPX53911.1"/>
    <property type="molecule type" value="Genomic_DNA"/>
</dbReference>
<keyword evidence="3" id="KW-1185">Reference proteome</keyword>
<evidence type="ECO:0000313" key="3">
    <source>
        <dbReference type="Proteomes" id="UP000317494"/>
    </source>
</evidence>
<dbReference type="AlphaFoldDB" id="A0A507DR38"/>